<feature type="compositionally biased region" description="Basic and acidic residues" evidence="3">
    <location>
        <begin position="338"/>
        <end position="353"/>
    </location>
</feature>
<dbReference type="OrthoDB" id="445357at2759"/>
<protein>
    <recommendedName>
        <fullName evidence="4">SAP domain-containing protein</fullName>
    </recommendedName>
</protein>
<dbReference type="Pfam" id="PF02037">
    <property type="entry name" value="SAP"/>
    <property type="match status" value="1"/>
</dbReference>
<name>A0A1J7J8X9_9PEZI</name>
<dbReference type="InterPro" id="IPR036361">
    <property type="entry name" value="SAP_dom_sf"/>
</dbReference>
<dbReference type="GO" id="GO:0005634">
    <property type="term" value="C:nucleus"/>
    <property type="evidence" value="ECO:0007669"/>
    <property type="project" value="TreeGrafter"/>
</dbReference>
<feature type="compositionally biased region" description="Basic and acidic residues" evidence="3">
    <location>
        <begin position="257"/>
        <end position="268"/>
    </location>
</feature>
<dbReference type="SUPFAM" id="SSF68906">
    <property type="entry name" value="SAP domain"/>
    <property type="match status" value="1"/>
</dbReference>
<feature type="compositionally biased region" description="Low complexity" evidence="3">
    <location>
        <begin position="327"/>
        <end position="337"/>
    </location>
</feature>
<evidence type="ECO:0000313" key="6">
    <source>
        <dbReference type="Proteomes" id="UP000182658"/>
    </source>
</evidence>
<dbReference type="AlphaFoldDB" id="A0A1J7J8X9"/>
<feature type="domain" description="SAP" evidence="4">
    <location>
        <begin position="72"/>
        <end position="106"/>
    </location>
</feature>
<dbReference type="PANTHER" id="PTHR46551">
    <property type="entry name" value="SAP DOMAIN-CONTAINING RIBONUCLEOPROTEIN"/>
    <property type="match status" value="1"/>
</dbReference>
<evidence type="ECO:0000256" key="3">
    <source>
        <dbReference type="SAM" id="MobiDB-lite"/>
    </source>
</evidence>
<dbReference type="GO" id="GO:0016973">
    <property type="term" value="P:poly(A)+ mRNA export from nucleus"/>
    <property type="evidence" value="ECO:0007669"/>
    <property type="project" value="TreeGrafter"/>
</dbReference>
<evidence type="ECO:0000313" key="5">
    <source>
        <dbReference type="EMBL" id="OIW29745.1"/>
    </source>
</evidence>
<organism evidence="5 6">
    <name type="scientific">Coniochaeta ligniaria NRRL 30616</name>
    <dbReference type="NCBI Taxonomy" id="1408157"/>
    <lineage>
        <taxon>Eukaryota</taxon>
        <taxon>Fungi</taxon>
        <taxon>Dikarya</taxon>
        <taxon>Ascomycota</taxon>
        <taxon>Pezizomycotina</taxon>
        <taxon>Sordariomycetes</taxon>
        <taxon>Sordariomycetidae</taxon>
        <taxon>Coniochaetales</taxon>
        <taxon>Coniochaetaceae</taxon>
        <taxon>Coniochaeta</taxon>
    </lineage>
</organism>
<reference evidence="5 6" key="1">
    <citation type="submission" date="2016-10" db="EMBL/GenBank/DDBJ databases">
        <title>Draft genome sequence of Coniochaeta ligniaria NRRL30616, a lignocellulolytic fungus for bioabatement of inhibitors in plant biomass hydrolysates.</title>
        <authorList>
            <consortium name="DOE Joint Genome Institute"/>
            <person name="Jimenez D.J."/>
            <person name="Hector R.E."/>
            <person name="Riley R."/>
            <person name="Sun H."/>
            <person name="Grigoriev I.V."/>
            <person name="Van Elsas J.D."/>
            <person name="Nichols N.N."/>
        </authorList>
    </citation>
    <scope>NUCLEOTIDE SEQUENCE [LARGE SCALE GENOMIC DNA]</scope>
    <source>
        <strain evidence="5 6">NRRL 30616</strain>
    </source>
</reference>
<dbReference type="Proteomes" id="UP000182658">
    <property type="component" value="Unassembled WGS sequence"/>
</dbReference>
<dbReference type="Gene3D" id="1.10.720.30">
    <property type="entry name" value="SAP domain"/>
    <property type="match status" value="1"/>
</dbReference>
<dbReference type="InterPro" id="IPR052240">
    <property type="entry name" value="SAP_domain_ribonucleoprotein"/>
</dbReference>
<dbReference type="PROSITE" id="PS50800">
    <property type="entry name" value="SAP"/>
    <property type="match status" value="1"/>
</dbReference>
<feature type="region of interest" description="Disordered" evidence="3">
    <location>
        <begin position="104"/>
        <end position="126"/>
    </location>
</feature>
<dbReference type="PANTHER" id="PTHR46551:SF1">
    <property type="entry name" value="SAP DOMAIN-CONTAINING RIBONUCLEOPROTEIN"/>
    <property type="match status" value="1"/>
</dbReference>
<dbReference type="SMART" id="SM00513">
    <property type="entry name" value="SAP"/>
    <property type="match status" value="1"/>
</dbReference>
<accession>A0A1J7J8X9</accession>
<evidence type="ECO:0000259" key="4">
    <source>
        <dbReference type="PROSITE" id="PS50800"/>
    </source>
</evidence>
<dbReference type="InParanoid" id="A0A1J7J8X9"/>
<comment type="similarity">
    <text evidence="2">Belongs to the SAP domain-containing ribonucleoprotein family.</text>
</comment>
<feature type="compositionally biased region" description="Low complexity" evidence="3">
    <location>
        <begin position="111"/>
        <end position="126"/>
    </location>
</feature>
<gene>
    <name evidence="5" type="ORF">CONLIGDRAFT_343569</name>
</gene>
<feature type="compositionally biased region" description="Low complexity" evidence="3">
    <location>
        <begin position="143"/>
        <end position="169"/>
    </location>
</feature>
<dbReference type="InterPro" id="IPR003034">
    <property type="entry name" value="SAP_dom"/>
</dbReference>
<keyword evidence="6" id="KW-1185">Reference proteome</keyword>
<dbReference type="STRING" id="1408157.A0A1J7J8X9"/>
<dbReference type="EMBL" id="KV875097">
    <property type="protein sequence ID" value="OIW29745.1"/>
    <property type="molecule type" value="Genomic_DNA"/>
</dbReference>
<feature type="compositionally biased region" description="Gly residues" evidence="3">
    <location>
        <begin position="278"/>
        <end position="297"/>
    </location>
</feature>
<feature type="region of interest" description="Disordered" evidence="3">
    <location>
        <begin position="139"/>
        <end position="353"/>
    </location>
</feature>
<sequence length="353" mass="37094">MPRDLRSLKAHLTVHYYDPYVHQPFDFDNPPPSPRFSLAHLDEQLNEFIRNFIPANCTAFSSVTCDKSMADYGVLKVNDLKKLLQERNLSTTGNKPDLIKRLQDADRDAEANGSAAAAPAAAPNNAVAEDEDAINYEDDDEPAAAPAAPAAAPPVAAEPTPAAPEDTVANPADETVAPTTEEASPTPAAPVFTANLPDTDPDSEAAKRLARAKRFGIPEESLEAQKAARATRFGLEKEDLAKSLDAPLPERQKKRARGAEDALADKEGSPAAKKVANGAGGGGRDGGGRQRNGGGRGRGGRNGERGGSAAQGGQNKNQRPKQDGGAKRAAAAPVAMDPAEKAKLEARAKRFAS</sequence>
<evidence type="ECO:0000256" key="1">
    <source>
        <dbReference type="ARBA" id="ARBA00022553"/>
    </source>
</evidence>
<proteinExistence type="inferred from homology"/>
<dbReference type="Pfam" id="PF18592">
    <property type="entry name" value="Tho1_MOS11_C"/>
    <property type="match status" value="1"/>
</dbReference>
<keyword evidence="1" id="KW-0597">Phosphoprotein</keyword>
<evidence type="ECO:0000256" key="2">
    <source>
        <dbReference type="ARBA" id="ARBA00046328"/>
    </source>
</evidence>
<dbReference type="InterPro" id="IPR040746">
    <property type="entry name" value="THO1_MOS11_C"/>
</dbReference>